<dbReference type="AlphaFoldDB" id="A0AA40FWH4"/>
<dbReference type="EMBL" id="JAHYIQ010000014">
    <property type="protein sequence ID" value="KAK1126344.1"/>
    <property type="molecule type" value="Genomic_DNA"/>
</dbReference>
<evidence type="ECO:0000313" key="1">
    <source>
        <dbReference type="EMBL" id="KAK1126344.1"/>
    </source>
</evidence>
<accession>A0AA40FWH4</accession>
<protein>
    <submittedName>
        <fullName evidence="1">Uncharacterized protein</fullName>
    </submittedName>
</protein>
<dbReference type="Proteomes" id="UP001177670">
    <property type="component" value="Unassembled WGS sequence"/>
</dbReference>
<comment type="caution">
    <text evidence="1">The sequence shown here is derived from an EMBL/GenBank/DDBJ whole genome shotgun (WGS) entry which is preliminary data.</text>
</comment>
<proteinExistence type="predicted"/>
<name>A0AA40FWH4_9HYME</name>
<sequence>MLICNKNTETELKHCKSTLDNLKSFTEEIAEFLKLITTSENVLNTRNTMTNRKLSMNMIEGFTSAKKLFKKFNFCDNILTENKLPSASKIIKKPKEHYNTKHIKFGRFIMKKQSLISLKFEKKCKEFGMRELN</sequence>
<gene>
    <name evidence="1" type="ORF">K0M31_004971</name>
</gene>
<keyword evidence="2" id="KW-1185">Reference proteome</keyword>
<organism evidence="1 2">
    <name type="scientific">Melipona bicolor</name>
    <dbReference type="NCBI Taxonomy" id="60889"/>
    <lineage>
        <taxon>Eukaryota</taxon>
        <taxon>Metazoa</taxon>
        <taxon>Ecdysozoa</taxon>
        <taxon>Arthropoda</taxon>
        <taxon>Hexapoda</taxon>
        <taxon>Insecta</taxon>
        <taxon>Pterygota</taxon>
        <taxon>Neoptera</taxon>
        <taxon>Endopterygota</taxon>
        <taxon>Hymenoptera</taxon>
        <taxon>Apocrita</taxon>
        <taxon>Aculeata</taxon>
        <taxon>Apoidea</taxon>
        <taxon>Anthophila</taxon>
        <taxon>Apidae</taxon>
        <taxon>Melipona</taxon>
    </lineage>
</organism>
<evidence type="ECO:0000313" key="2">
    <source>
        <dbReference type="Proteomes" id="UP001177670"/>
    </source>
</evidence>
<reference evidence="1" key="1">
    <citation type="submission" date="2021-10" db="EMBL/GenBank/DDBJ databases">
        <title>Melipona bicolor Genome sequencing and assembly.</title>
        <authorList>
            <person name="Araujo N.S."/>
            <person name="Arias M.C."/>
        </authorList>
    </citation>
    <scope>NUCLEOTIDE SEQUENCE</scope>
    <source>
        <strain evidence="1">USP_2M_L1-L4_2017</strain>
        <tissue evidence="1">Whole body</tissue>
    </source>
</reference>